<dbReference type="EMBL" id="VFOQ01000001">
    <property type="protein sequence ID" value="TQL60361.1"/>
    <property type="molecule type" value="Genomic_DNA"/>
</dbReference>
<feature type="transmembrane region" description="Helical" evidence="2">
    <location>
        <begin position="56"/>
        <end position="74"/>
    </location>
</feature>
<keyword evidence="2" id="KW-1133">Transmembrane helix</keyword>
<name>A0A542ZJ30_9MICO</name>
<dbReference type="Pfam" id="PF06947">
    <property type="entry name" value="DUF1290"/>
    <property type="match status" value="1"/>
</dbReference>
<feature type="transmembrane region" description="Helical" evidence="2">
    <location>
        <begin position="27"/>
        <end position="44"/>
    </location>
</feature>
<gene>
    <name evidence="3" type="ORF">FB474_1746</name>
</gene>
<evidence type="ECO:0000256" key="2">
    <source>
        <dbReference type="SAM" id="Phobius"/>
    </source>
</evidence>
<keyword evidence="1" id="KW-1003">Cell membrane</keyword>
<protein>
    <submittedName>
        <fullName evidence="3">Small basic protein</fullName>
    </submittedName>
</protein>
<dbReference type="Proteomes" id="UP000319514">
    <property type="component" value="Unassembled WGS sequence"/>
</dbReference>
<dbReference type="RefSeq" id="WP_141788271.1">
    <property type="nucleotide sequence ID" value="NZ_BAAAKX010000021.1"/>
</dbReference>
<evidence type="ECO:0000256" key="1">
    <source>
        <dbReference type="PIRNR" id="PIRNR018579"/>
    </source>
</evidence>
<comment type="subcellular location">
    <subcellularLocation>
        <location evidence="1">Cell membrane</location>
        <topology evidence="1">Multi-pass membrane protein</topology>
    </subcellularLocation>
</comment>
<reference evidence="3 4" key="1">
    <citation type="submission" date="2019-06" db="EMBL/GenBank/DDBJ databases">
        <title>Sequencing the genomes of 1000 actinobacteria strains.</title>
        <authorList>
            <person name="Klenk H.-P."/>
        </authorList>
    </citation>
    <scope>NUCLEOTIDE SEQUENCE [LARGE SCALE GENOMIC DNA]</scope>
    <source>
        <strain evidence="3 4">DSM 18082</strain>
    </source>
</reference>
<feature type="transmembrane region" description="Helical" evidence="2">
    <location>
        <begin position="80"/>
        <end position="97"/>
    </location>
</feature>
<organism evidence="3 4">
    <name type="scientific">Oryzihumus leptocrescens</name>
    <dbReference type="NCBI Taxonomy" id="297536"/>
    <lineage>
        <taxon>Bacteria</taxon>
        <taxon>Bacillati</taxon>
        <taxon>Actinomycetota</taxon>
        <taxon>Actinomycetes</taxon>
        <taxon>Micrococcales</taxon>
        <taxon>Intrasporangiaceae</taxon>
        <taxon>Oryzihumus</taxon>
    </lineage>
</organism>
<dbReference type="InterPro" id="IPR009709">
    <property type="entry name" value="DUF1290"/>
</dbReference>
<dbReference type="PIRSF" id="PIRSF018579">
    <property type="entry name" value="Sbp"/>
    <property type="match status" value="1"/>
</dbReference>
<dbReference type="AlphaFoldDB" id="A0A542ZJ30"/>
<dbReference type="OrthoDB" id="9812056at2"/>
<keyword evidence="4" id="KW-1185">Reference proteome</keyword>
<keyword evidence="1 2" id="KW-0812">Transmembrane</keyword>
<dbReference type="GO" id="GO:0005886">
    <property type="term" value="C:plasma membrane"/>
    <property type="evidence" value="ECO:0007669"/>
    <property type="project" value="UniProtKB-SubCell"/>
</dbReference>
<accession>A0A542ZJ30</accession>
<sequence length="110" mass="11559">MIPALGLLAGILAGLLLHPTVPLWLQPYLPIAVIAALDAVFGAVRAVMDGIFNDKVFVVSFLSNVVVAALIVFLGDQLGVGAQLSTGVVVVLGLRIFSNVASIRRHLFRA</sequence>
<evidence type="ECO:0000313" key="4">
    <source>
        <dbReference type="Proteomes" id="UP000319514"/>
    </source>
</evidence>
<proteinExistence type="inferred from homology"/>
<keyword evidence="1 2" id="KW-0472">Membrane</keyword>
<comment type="similarity">
    <text evidence="1">Belongs to the sbp family.</text>
</comment>
<comment type="caution">
    <text evidence="3">The sequence shown here is derived from an EMBL/GenBank/DDBJ whole genome shotgun (WGS) entry which is preliminary data.</text>
</comment>
<evidence type="ECO:0000313" key="3">
    <source>
        <dbReference type="EMBL" id="TQL60361.1"/>
    </source>
</evidence>